<feature type="domain" description="UVR" evidence="1">
    <location>
        <begin position="132"/>
        <end position="167"/>
    </location>
</feature>
<evidence type="ECO:0000313" key="2">
    <source>
        <dbReference type="EMBL" id="MPQ42349.1"/>
    </source>
</evidence>
<dbReference type="Gene3D" id="4.10.860.10">
    <property type="entry name" value="UVR domain"/>
    <property type="match status" value="1"/>
</dbReference>
<dbReference type="GO" id="GO:0008270">
    <property type="term" value="F:zinc ion binding"/>
    <property type="evidence" value="ECO:0007669"/>
    <property type="project" value="TreeGrafter"/>
</dbReference>
<dbReference type="InterPro" id="IPR025542">
    <property type="entry name" value="YacH"/>
</dbReference>
<name>A0A6I1MPY1_9CLOT</name>
<dbReference type="GO" id="GO:0050897">
    <property type="term" value="F:cobalt ion binding"/>
    <property type="evidence" value="ECO:0007669"/>
    <property type="project" value="TreeGrafter"/>
</dbReference>
<dbReference type="GO" id="GO:1990169">
    <property type="term" value="P:stress response to copper ion"/>
    <property type="evidence" value="ECO:0007669"/>
    <property type="project" value="TreeGrafter"/>
</dbReference>
<dbReference type="PANTHER" id="PTHR38430">
    <property type="entry name" value="PROTEIN-ARGININE KINASE ACTIVATOR PROTEIN"/>
    <property type="match status" value="1"/>
</dbReference>
<keyword evidence="3" id="KW-1185">Reference proteome</keyword>
<comment type="caution">
    <text evidence="2">The sequence shown here is derived from an EMBL/GenBank/DDBJ whole genome shotgun (WGS) entry which is preliminary data.</text>
</comment>
<dbReference type="GO" id="GO:0046870">
    <property type="term" value="F:cadmium ion binding"/>
    <property type="evidence" value="ECO:0007669"/>
    <property type="project" value="TreeGrafter"/>
</dbReference>
<dbReference type="InterPro" id="IPR001943">
    <property type="entry name" value="UVR_dom"/>
</dbReference>
<accession>A0A6I1MPY1</accession>
<dbReference type="GO" id="GO:0005507">
    <property type="term" value="F:copper ion binding"/>
    <property type="evidence" value="ECO:0007669"/>
    <property type="project" value="TreeGrafter"/>
</dbReference>
<protein>
    <submittedName>
        <fullName evidence="2">Excinuclease</fullName>
    </submittedName>
</protein>
<sequence>MLCEKCNKNEATISIVKIINGNREQMMVCEQCASRLIDKPISNFKDLDGEEFKKLLSTLMDIPNKDKSIDFKKLKCDICNLSYKDIKEKEALGCGNCYKIFYDVLNECNKINKNNIYQGKFPKKYGEKFQEKVKIKLLSEELKTAISTEDYEQAAKLRDKIKELSKRLEGDNING</sequence>
<dbReference type="EMBL" id="WHJC01000005">
    <property type="protein sequence ID" value="MPQ42349.1"/>
    <property type="molecule type" value="Genomic_DNA"/>
</dbReference>
<gene>
    <name evidence="2" type="ORF">GBZ86_01025</name>
</gene>
<dbReference type="GO" id="GO:1990170">
    <property type="term" value="P:stress response to cadmium ion"/>
    <property type="evidence" value="ECO:0007669"/>
    <property type="project" value="TreeGrafter"/>
</dbReference>
<proteinExistence type="predicted"/>
<dbReference type="Pfam" id="PF02151">
    <property type="entry name" value="UVR"/>
    <property type="match status" value="1"/>
</dbReference>
<evidence type="ECO:0000259" key="1">
    <source>
        <dbReference type="PROSITE" id="PS50151"/>
    </source>
</evidence>
<dbReference type="PANTHER" id="PTHR38430:SF1">
    <property type="entry name" value="PROTEIN-ARGININE KINASE ACTIVATOR PROTEIN"/>
    <property type="match status" value="1"/>
</dbReference>
<reference evidence="2 3" key="1">
    <citation type="submission" date="2019-10" db="EMBL/GenBank/DDBJ databases">
        <title>The Genome Sequence of Clostridium tarantellae Isolated from Fish Brain.</title>
        <authorList>
            <person name="Bano L."/>
            <person name="Kiel M."/>
            <person name="Sales G."/>
            <person name="Doxey A.C."/>
            <person name="Mansfield M.J."/>
            <person name="Schiavone M."/>
            <person name="Rossetto O."/>
            <person name="Pirazzini M."/>
            <person name="Dobrindt U."/>
            <person name="Montecucco C."/>
        </authorList>
    </citation>
    <scope>NUCLEOTIDE SEQUENCE [LARGE SCALE GENOMIC DNA]</scope>
    <source>
        <strain evidence="2 3">DSM 3997</strain>
    </source>
</reference>
<dbReference type="PROSITE" id="PS50151">
    <property type="entry name" value="UVR"/>
    <property type="match status" value="1"/>
</dbReference>
<evidence type="ECO:0000313" key="3">
    <source>
        <dbReference type="Proteomes" id="UP000430345"/>
    </source>
</evidence>
<dbReference type="InterPro" id="IPR036876">
    <property type="entry name" value="UVR_dom_sf"/>
</dbReference>
<organism evidence="2 3">
    <name type="scientific">Clostridium tarantellae</name>
    <dbReference type="NCBI Taxonomy" id="39493"/>
    <lineage>
        <taxon>Bacteria</taxon>
        <taxon>Bacillati</taxon>
        <taxon>Bacillota</taxon>
        <taxon>Clostridia</taxon>
        <taxon>Eubacteriales</taxon>
        <taxon>Clostridiaceae</taxon>
        <taxon>Clostridium</taxon>
    </lineage>
</organism>
<dbReference type="AlphaFoldDB" id="A0A6I1MPY1"/>
<dbReference type="OrthoDB" id="9788704at2"/>
<dbReference type="PIRSF" id="PIRSF015034">
    <property type="entry name" value="YacH"/>
    <property type="match status" value="1"/>
</dbReference>
<dbReference type="RefSeq" id="WP_152886904.1">
    <property type="nucleotide sequence ID" value="NZ_WHJC01000005.1"/>
</dbReference>
<dbReference type="SUPFAM" id="SSF46600">
    <property type="entry name" value="C-terminal UvrC-binding domain of UvrB"/>
    <property type="match status" value="1"/>
</dbReference>
<dbReference type="Proteomes" id="UP000430345">
    <property type="component" value="Unassembled WGS sequence"/>
</dbReference>